<evidence type="ECO:0000313" key="9">
    <source>
        <dbReference type="Proteomes" id="UP001595891"/>
    </source>
</evidence>
<dbReference type="InterPro" id="IPR011032">
    <property type="entry name" value="GroES-like_sf"/>
</dbReference>
<evidence type="ECO:0000256" key="2">
    <source>
        <dbReference type="ARBA" id="ARBA00022723"/>
    </source>
</evidence>
<proteinExistence type="inferred from homology"/>
<dbReference type="Gene3D" id="3.90.180.10">
    <property type="entry name" value="Medium-chain alcohol dehydrogenases, catalytic domain"/>
    <property type="match status" value="1"/>
</dbReference>
<dbReference type="InterPro" id="IPR002328">
    <property type="entry name" value="ADH_Zn_CS"/>
</dbReference>
<dbReference type="Pfam" id="PF00107">
    <property type="entry name" value="ADH_zinc_N"/>
    <property type="match status" value="1"/>
</dbReference>
<dbReference type="SUPFAM" id="SSF51735">
    <property type="entry name" value="NAD(P)-binding Rossmann-fold domains"/>
    <property type="match status" value="1"/>
</dbReference>
<evidence type="ECO:0000256" key="5">
    <source>
        <dbReference type="RuleBase" id="RU361277"/>
    </source>
</evidence>
<reference evidence="9" key="1">
    <citation type="journal article" date="2019" name="Int. J. Syst. Evol. Microbiol.">
        <title>The Global Catalogue of Microorganisms (GCM) 10K type strain sequencing project: providing services to taxonomists for standard genome sequencing and annotation.</title>
        <authorList>
            <consortium name="The Broad Institute Genomics Platform"/>
            <consortium name="The Broad Institute Genome Sequencing Center for Infectious Disease"/>
            <person name="Wu L."/>
            <person name="Ma J."/>
        </authorList>
    </citation>
    <scope>NUCLEOTIDE SEQUENCE [LARGE SCALE GENOMIC DNA]</scope>
    <source>
        <strain evidence="9">CCUG 49560</strain>
    </source>
</reference>
<feature type="domain" description="Alcohol dehydrogenase-like C-terminal" evidence="6">
    <location>
        <begin position="179"/>
        <end position="284"/>
    </location>
</feature>
<keyword evidence="3 5" id="KW-0862">Zinc</keyword>
<feature type="domain" description="Alcohol dehydrogenase-like N-terminal" evidence="7">
    <location>
        <begin position="24"/>
        <end position="140"/>
    </location>
</feature>
<dbReference type="InterPro" id="IPR050129">
    <property type="entry name" value="Zn_alcohol_dh"/>
</dbReference>
<comment type="caution">
    <text evidence="8">The sequence shown here is derived from an EMBL/GenBank/DDBJ whole genome shotgun (WGS) entry which is preliminary data.</text>
</comment>
<dbReference type="PANTHER" id="PTHR43401">
    <property type="entry name" value="L-THREONINE 3-DEHYDROGENASE"/>
    <property type="match status" value="1"/>
</dbReference>
<keyword evidence="9" id="KW-1185">Reference proteome</keyword>
<organism evidence="8 9">
    <name type="scientific">Sphaerisporangium corydalis</name>
    <dbReference type="NCBI Taxonomy" id="1441875"/>
    <lineage>
        <taxon>Bacteria</taxon>
        <taxon>Bacillati</taxon>
        <taxon>Actinomycetota</taxon>
        <taxon>Actinomycetes</taxon>
        <taxon>Streptosporangiales</taxon>
        <taxon>Streptosporangiaceae</taxon>
        <taxon>Sphaerisporangium</taxon>
    </lineage>
</organism>
<dbReference type="InterPro" id="IPR013149">
    <property type="entry name" value="ADH-like_C"/>
</dbReference>
<sequence>MRAVVLRGPGRAGVEEVADPAPEAGQAVVDVHRVGICGTDHELFTGTMAYYAQGKASFPLRPGHEWAGVVAAVGAGVAGDWIGARVTGDTMLGCGRCPRCLGGHGHVCAFRSEVGILGGWPGALAEKVCVPVTSLHRLPDSVDDQAGALVEPGGNAWRAASAAGARPGVRVLVCGPGTIGLLTAAFARAAGAEVHVLGLDRRNQELAEKLGADRFWTLDEPPGGTFEAVVDCTDDPGTPPAALELVEPAGRVVHIGLAGTPSVIDTRALVLKDVTAVGILGGSPGLAPAIGHYAEGRVTPGPLVAATMGLEGAVDALAGVRDGAPGTKIHIDPRL</sequence>
<name>A0ABV9EFX8_9ACTN</name>
<evidence type="ECO:0000256" key="4">
    <source>
        <dbReference type="ARBA" id="ARBA00023002"/>
    </source>
</evidence>
<dbReference type="EMBL" id="JBHSFN010000012">
    <property type="protein sequence ID" value="MFC4588476.1"/>
    <property type="molecule type" value="Genomic_DNA"/>
</dbReference>
<dbReference type="RefSeq" id="WP_262843358.1">
    <property type="nucleotide sequence ID" value="NZ_JANZYP010000017.1"/>
</dbReference>
<evidence type="ECO:0000256" key="1">
    <source>
        <dbReference type="ARBA" id="ARBA00001947"/>
    </source>
</evidence>
<dbReference type="InterPro" id="IPR013154">
    <property type="entry name" value="ADH-like_N"/>
</dbReference>
<comment type="cofactor">
    <cofactor evidence="1 5">
        <name>Zn(2+)</name>
        <dbReference type="ChEBI" id="CHEBI:29105"/>
    </cofactor>
</comment>
<dbReference type="PROSITE" id="PS00059">
    <property type="entry name" value="ADH_ZINC"/>
    <property type="match status" value="1"/>
</dbReference>
<dbReference type="SUPFAM" id="SSF50129">
    <property type="entry name" value="GroES-like"/>
    <property type="match status" value="1"/>
</dbReference>
<evidence type="ECO:0000259" key="7">
    <source>
        <dbReference type="Pfam" id="PF08240"/>
    </source>
</evidence>
<keyword evidence="4" id="KW-0560">Oxidoreductase</keyword>
<dbReference type="PANTHER" id="PTHR43401:SF2">
    <property type="entry name" value="L-THREONINE 3-DEHYDROGENASE"/>
    <property type="match status" value="1"/>
</dbReference>
<evidence type="ECO:0000256" key="3">
    <source>
        <dbReference type="ARBA" id="ARBA00022833"/>
    </source>
</evidence>
<dbReference type="Gene3D" id="3.40.50.720">
    <property type="entry name" value="NAD(P)-binding Rossmann-like Domain"/>
    <property type="match status" value="1"/>
</dbReference>
<accession>A0ABV9EFX8</accession>
<evidence type="ECO:0000313" key="8">
    <source>
        <dbReference type="EMBL" id="MFC4588476.1"/>
    </source>
</evidence>
<keyword evidence="2 5" id="KW-0479">Metal-binding</keyword>
<gene>
    <name evidence="8" type="ORF">ACFO8L_20475</name>
</gene>
<dbReference type="Proteomes" id="UP001595891">
    <property type="component" value="Unassembled WGS sequence"/>
</dbReference>
<protein>
    <submittedName>
        <fullName evidence="8">Zinc-binding dehydrogenase</fullName>
    </submittedName>
</protein>
<dbReference type="InterPro" id="IPR036291">
    <property type="entry name" value="NAD(P)-bd_dom_sf"/>
</dbReference>
<comment type="similarity">
    <text evidence="5">Belongs to the zinc-containing alcohol dehydrogenase family.</text>
</comment>
<evidence type="ECO:0000259" key="6">
    <source>
        <dbReference type="Pfam" id="PF00107"/>
    </source>
</evidence>
<dbReference type="Pfam" id="PF08240">
    <property type="entry name" value="ADH_N"/>
    <property type="match status" value="1"/>
</dbReference>